<dbReference type="Pfam" id="PF00664">
    <property type="entry name" value="ABC_membrane"/>
    <property type="match status" value="1"/>
</dbReference>
<dbReference type="InterPro" id="IPR011527">
    <property type="entry name" value="ABC1_TM_dom"/>
</dbReference>
<keyword evidence="8" id="KW-1185">Reference proteome</keyword>
<accession>A0ABR8YTQ7</accession>
<dbReference type="Proteomes" id="UP000627166">
    <property type="component" value="Unassembled WGS sequence"/>
</dbReference>
<comment type="subcellular location">
    <subcellularLocation>
        <location evidence="1">Cell membrane</location>
        <topology evidence="1">Multi-pass membrane protein</topology>
    </subcellularLocation>
</comment>
<feature type="non-terminal residue" evidence="7">
    <location>
        <position position="140"/>
    </location>
</feature>
<reference evidence="7 8" key="1">
    <citation type="submission" date="2020-08" db="EMBL/GenBank/DDBJ databases">
        <title>A Genomic Blueprint of the Chicken Gut Microbiome.</title>
        <authorList>
            <person name="Gilroy R."/>
            <person name="Ravi A."/>
            <person name="Getino M."/>
            <person name="Pursley I."/>
            <person name="Horton D.L."/>
            <person name="Alikhan N.-F."/>
            <person name="Baker D."/>
            <person name="Gharbi K."/>
            <person name="Hall N."/>
            <person name="Watson M."/>
            <person name="Adriaenssens E.M."/>
            <person name="Foster-Nyarko E."/>
            <person name="Jarju S."/>
            <person name="Secka A."/>
            <person name="Antonio M."/>
            <person name="Oren A."/>
            <person name="Chaudhuri R."/>
            <person name="La Ragione R.M."/>
            <person name="Hildebrand F."/>
            <person name="Pallen M.J."/>
        </authorList>
    </citation>
    <scope>NUCLEOTIDE SEQUENCE [LARGE SCALE GENOMIC DNA]</scope>
    <source>
        <strain evidence="7 8">N37</strain>
    </source>
</reference>
<evidence type="ECO:0000256" key="2">
    <source>
        <dbReference type="ARBA" id="ARBA00022692"/>
    </source>
</evidence>
<feature type="domain" description="ABC transmembrane type-1" evidence="6">
    <location>
        <begin position="1"/>
        <end position="131"/>
    </location>
</feature>
<keyword evidence="2 5" id="KW-0812">Transmembrane</keyword>
<dbReference type="InterPro" id="IPR036640">
    <property type="entry name" value="ABC1_TM_sf"/>
</dbReference>
<dbReference type="PROSITE" id="PS50929">
    <property type="entry name" value="ABC_TM1F"/>
    <property type="match status" value="1"/>
</dbReference>
<gene>
    <name evidence="7" type="ORF">H9637_11125</name>
</gene>
<dbReference type="RefSeq" id="WP_207727722.1">
    <property type="nucleotide sequence ID" value="NZ_JACSQB010000080.1"/>
</dbReference>
<name>A0ABR8YTQ7_9CLOT</name>
<evidence type="ECO:0000256" key="1">
    <source>
        <dbReference type="ARBA" id="ARBA00004651"/>
    </source>
</evidence>
<proteinExistence type="predicted"/>
<evidence type="ECO:0000313" key="8">
    <source>
        <dbReference type="Proteomes" id="UP000627166"/>
    </source>
</evidence>
<comment type="caution">
    <text evidence="7">The sequence shown here is derived from an EMBL/GenBank/DDBJ whole genome shotgun (WGS) entry which is preliminary data.</text>
</comment>
<feature type="transmembrane region" description="Helical" evidence="5">
    <location>
        <begin position="55"/>
        <end position="73"/>
    </location>
</feature>
<feature type="transmembrane region" description="Helical" evidence="5">
    <location>
        <begin position="79"/>
        <end position="97"/>
    </location>
</feature>
<keyword evidence="4 5" id="KW-0472">Membrane</keyword>
<sequence length="140" mass="16641">MINIVMKSVFDMIYDIFEHVKRIPLEVLNKFDSVYLNQRINSDSNEIISYMTNNFIGIILNSLNICIISTILLKISYKISVMLFFMIPVYLSIYFLFKNLLYKYNKKLKEVQNKYMSVLNSQITNVKLIKMISFFEFLSN</sequence>
<evidence type="ECO:0000259" key="6">
    <source>
        <dbReference type="PROSITE" id="PS50929"/>
    </source>
</evidence>
<evidence type="ECO:0000313" key="7">
    <source>
        <dbReference type="EMBL" id="MBD8047584.1"/>
    </source>
</evidence>
<keyword evidence="3 5" id="KW-1133">Transmembrane helix</keyword>
<dbReference type="SUPFAM" id="SSF90123">
    <property type="entry name" value="ABC transporter transmembrane region"/>
    <property type="match status" value="1"/>
</dbReference>
<organism evidence="7 8">
    <name type="scientific">Clostridium faecium</name>
    <dbReference type="NCBI Taxonomy" id="2762223"/>
    <lineage>
        <taxon>Bacteria</taxon>
        <taxon>Bacillati</taxon>
        <taxon>Bacillota</taxon>
        <taxon>Clostridia</taxon>
        <taxon>Eubacteriales</taxon>
        <taxon>Clostridiaceae</taxon>
        <taxon>Clostridium</taxon>
    </lineage>
</organism>
<evidence type="ECO:0000256" key="5">
    <source>
        <dbReference type="SAM" id="Phobius"/>
    </source>
</evidence>
<evidence type="ECO:0000256" key="4">
    <source>
        <dbReference type="ARBA" id="ARBA00023136"/>
    </source>
</evidence>
<dbReference type="Gene3D" id="1.20.1560.10">
    <property type="entry name" value="ABC transporter type 1, transmembrane domain"/>
    <property type="match status" value="1"/>
</dbReference>
<evidence type="ECO:0000256" key="3">
    <source>
        <dbReference type="ARBA" id="ARBA00022989"/>
    </source>
</evidence>
<protein>
    <recommendedName>
        <fullName evidence="6">ABC transmembrane type-1 domain-containing protein</fullName>
    </recommendedName>
</protein>
<dbReference type="EMBL" id="JACSQB010000080">
    <property type="protein sequence ID" value="MBD8047584.1"/>
    <property type="molecule type" value="Genomic_DNA"/>
</dbReference>